<dbReference type="Pfam" id="PF13532">
    <property type="entry name" value="2OG-FeII_Oxy_2"/>
    <property type="match status" value="1"/>
</dbReference>
<dbReference type="PANTHER" id="PTHR21052:SF0">
    <property type="entry name" value="ALPHA-KETOGLUTARATE-DEPENDENT DIOXYGENASE ALKB HOMOLOG 7, MITOCHONDRIAL"/>
    <property type="match status" value="1"/>
</dbReference>
<dbReference type="Proteomes" id="UP000267251">
    <property type="component" value="Unassembled WGS sequence"/>
</dbReference>
<evidence type="ECO:0000313" key="3">
    <source>
        <dbReference type="Proteomes" id="UP000267251"/>
    </source>
</evidence>
<dbReference type="PROSITE" id="PS51471">
    <property type="entry name" value="FE2OG_OXY"/>
    <property type="match status" value="1"/>
</dbReference>
<feature type="domain" description="Fe2OG dioxygenase" evidence="1">
    <location>
        <begin position="1"/>
        <end position="96"/>
    </location>
</feature>
<dbReference type="InterPro" id="IPR037151">
    <property type="entry name" value="AlkB-like_sf"/>
</dbReference>
<evidence type="ECO:0000313" key="2">
    <source>
        <dbReference type="EMBL" id="RKP13522.1"/>
    </source>
</evidence>
<accession>A0A4P9Y4D7</accession>
<dbReference type="OrthoDB" id="412814at2759"/>
<reference evidence="3" key="1">
    <citation type="journal article" date="2018" name="Nat. Microbiol.">
        <title>Leveraging single-cell genomics to expand the fungal tree of life.</title>
        <authorList>
            <person name="Ahrendt S.R."/>
            <person name="Quandt C.A."/>
            <person name="Ciobanu D."/>
            <person name="Clum A."/>
            <person name="Salamov A."/>
            <person name="Andreopoulos B."/>
            <person name="Cheng J.F."/>
            <person name="Woyke T."/>
            <person name="Pelin A."/>
            <person name="Henrissat B."/>
            <person name="Reynolds N.K."/>
            <person name="Benny G.L."/>
            <person name="Smith M.E."/>
            <person name="James T.Y."/>
            <person name="Grigoriev I.V."/>
        </authorList>
    </citation>
    <scope>NUCLEOTIDE SEQUENCE [LARGE SCALE GENOMIC DNA]</scope>
</reference>
<dbReference type="SUPFAM" id="SSF51197">
    <property type="entry name" value="Clavaminate synthase-like"/>
    <property type="match status" value="1"/>
</dbReference>
<dbReference type="PANTHER" id="PTHR21052">
    <property type="entry name" value="SPERMATOGENESIS ASSOCIATED 11-RELATED"/>
    <property type="match status" value="1"/>
</dbReference>
<gene>
    <name evidence="2" type="ORF">BJ684DRAFT_3687</name>
</gene>
<evidence type="ECO:0000259" key="1">
    <source>
        <dbReference type="PROSITE" id="PS51471"/>
    </source>
</evidence>
<protein>
    <recommendedName>
        <fullName evidence="1">Fe2OG dioxygenase domain-containing protein</fullName>
    </recommendedName>
</protein>
<dbReference type="InterPro" id="IPR027450">
    <property type="entry name" value="AlkB-like"/>
</dbReference>
<dbReference type="GO" id="GO:0005759">
    <property type="term" value="C:mitochondrial matrix"/>
    <property type="evidence" value="ECO:0007669"/>
    <property type="project" value="TreeGrafter"/>
</dbReference>
<sequence length="97" mass="10989">ILNGYLPGQGIRPHVDLARFGHLVLGVSLGSACDLEFTPEQQVSWTERLEPGDVYLMMGDARWRWMHGIPERMVDIVKGQETTRGTRISITLRRLAD</sequence>
<proteinExistence type="predicted"/>
<feature type="non-terminal residue" evidence="2">
    <location>
        <position position="97"/>
    </location>
</feature>
<organism evidence="2 3">
    <name type="scientific">Piptocephalis cylindrospora</name>
    <dbReference type="NCBI Taxonomy" id="1907219"/>
    <lineage>
        <taxon>Eukaryota</taxon>
        <taxon>Fungi</taxon>
        <taxon>Fungi incertae sedis</taxon>
        <taxon>Zoopagomycota</taxon>
        <taxon>Zoopagomycotina</taxon>
        <taxon>Zoopagomycetes</taxon>
        <taxon>Zoopagales</taxon>
        <taxon>Piptocephalidaceae</taxon>
        <taxon>Piptocephalis</taxon>
    </lineage>
</organism>
<dbReference type="GO" id="GO:0006974">
    <property type="term" value="P:DNA damage response"/>
    <property type="evidence" value="ECO:0007669"/>
    <property type="project" value="InterPro"/>
</dbReference>
<dbReference type="GO" id="GO:0006631">
    <property type="term" value="P:fatty acid metabolic process"/>
    <property type="evidence" value="ECO:0007669"/>
    <property type="project" value="TreeGrafter"/>
</dbReference>
<dbReference type="InterPro" id="IPR005123">
    <property type="entry name" value="Oxoglu/Fe-dep_dioxygenase_dom"/>
</dbReference>
<keyword evidence="3" id="KW-1185">Reference proteome</keyword>
<dbReference type="EMBL" id="KZ988000">
    <property type="protein sequence ID" value="RKP13522.1"/>
    <property type="molecule type" value="Genomic_DNA"/>
</dbReference>
<dbReference type="Gene3D" id="2.60.120.590">
    <property type="entry name" value="Alpha-ketoglutarate-dependent dioxygenase AlkB-like"/>
    <property type="match status" value="1"/>
</dbReference>
<dbReference type="AlphaFoldDB" id="A0A4P9Y4D7"/>
<name>A0A4P9Y4D7_9FUNG</name>
<dbReference type="InterPro" id="IPR032870">
    <property type="entry name" value="ALKBH7-like"/>
</dbReference>
<feature type="non-terminal residue" evidence="2">
    <location>
        <position position="1"/>
    </location>
</feature>